<gene>
    <name evidence="2" type="ORF">A2838_03050</name>
</gene>
<organism evidence="2 3">
    <name type="scientific">Candidatus Zambryskibacteria bacterium RIFCSPHIGHO2_01_FULL_46_25</name>
    <dbReference type="NCBI Taxonomy" id="1802738"/>
    <lineage>
        <taxon>Bacteria</taxon>
        <taxon>Candidatus Zambryskiibacteriota</taxon>
    </lineage>
</organism>
<comment type="caution">
    <text evidence="2">The sequence shown here is derived from an EMBL/GenBank/DDBJ whole genome shotgun (WGS) entry which is preliminary data.</text>
</comment>
<evidence type="ECO:0000256" key="1">
    <source>
        <dbReference type="SAM" id="Phobius"/>
    </source>
</evidence>
<keyword evidence="1" id="KW-1133">Transmembrane helix</keyword>
<dbReference type="Gene3D" id="3.30.700.10">
    <property type="entry name" value="Glycoprotein, Type 4 Pilin"/>
    <property type="match status" value="1"/>
</dbReference>
<dbReference type="PROSITE" id="PS00409">
    <property type="entry name" value="PROKAR_NTER_METHYL"/>
    <property type="match status" value="1"/>
</dbReference>
<dbReference type="NCBIfam" id="TIGR02532">
    <property type="entry name" value="IV_pilin_GFxxxE"/>
    <property type="match status" value="1"/>
</dbReference>
<dbReference type="InterPro" id="IPR012902">
    <property type="entry name" value="N_methyl_site"/>
</dbReference>
<proteinExistence type="predicted"/>
<dbReference type="Pfam" id="PF07963">
    <property type="entry name" value="N_methyl"/>
    <property type="match status" value="1"/>
</dbReference>
<keyword evidence="1" id="KW-0472">Membrane</keyword>
<dbReference type="Proteomes" id="UP000178107">
    <property type="component" value="Unassembled WGS sequence"/>
</dbReference>
<dbReference type="EMBL" id="MHVH01000003">
    <property type="protein sequence ID" value="OHA90669.1"/>
    <property type="molecule type" value="Genomic_DNA"/>
</dbReference>
<accession>A0A1G2T1F6</accession>
<evidence type="ECO:0000313" key="3">
    <source>
        <dbReference type="Proteomes" id="UP000178107"/>
    </source>
</evidence>
<evidence type="ECO:0008006" key="4">
    <source>
        <dbReference type="Google" id="ProtNLM"/>
    </source>
</evidence>
<dbReference type="InterPro" id="IPR045584">
    <property type="entry name" value="Pilin-like"/>
</dbReference>
<feature type="transmembrane region" description="Helical" evidence="1">
    <location>
        <begin position="12"/>
        <end position="33"/>
    </location>
</feature>
<dbReference type="SUPFAM" id="SSF54523">
    <property type="entry name" value="Pili subunits"/>
    <property type="match status" value="1"/>
</dbReference>
<name>A0A1G2T1F6_9BACT</name>
<keyword evidence="1" id="KW-0812">Transmembrane</keyword>
<protein>
    <recommendedName>
        <fullName evidence="4">Prepilin-type N-terminal cleavage/methylation domain-containing protein</fullName>
    </recommendedName>
</protein>
<reference evidence="2 3" key="1">
    <citation type="journal article" date="2016" name="Nat. Commun.">
        <title>Thousands of microbial genomes shed light on interconnected biogeochemical processes in an aquifer system.</title>
        <authorList>
            <person name="Anantharaman K."/>
            <person name="Brown C.T."/>
            <person name="Hug L.A."/>
            <person name="Sharon I."/>
            <person name="Castelle C.J."/>
            <person name="Probst A.J."/>
            <person name="Thomas B.C."/>
            <person name="Singh A."/>
            <person name="Wilkins M.J."/>
            <person name="Karaoz U."/>
            <person name="Brodie E.L."/>
            <person name="Williams K.H."/>
            <person name="Hubbard S.S."/>
            <person name="Banfield J.F."/>
        </authorList>
    </citation>
    <scope>NUCLEOTIDE SEQUENCE [LARGE SCALE GENOMIC DNA]</scope>
</reference>
<sequence length="210" mass="23098">MYLSFKYKTGGFTLIELMVSIAIMAVILTVIMLNQKSYTEVAILVNTADELGLSISEAQAYGVAVKERVTGSTDFTSGYGISLALFEQEANVGYIFFSDRNGSLYYDGNWACSTGEASECLKKAVFSGGNEIYELCRVRDNPNNPYQCNIGRIDITFSRPSTEARIKSFNQQGNLMDDDPDFIGARIGIRSPGGMVKSIIVYYTGQISIQ</sequence>
<evidence type="ECO:0000313" key="2">
    <source>
        <dbReference type="EMBL" id="OHA90669.1"/>
    </source>
</evidence>
<dbReference type="AlphaFoldDB" id="A0A1G2T1F6"/>